<accession>A0A167GIP3</accession>
<organism evidence="4 5">
    <name type="scientific">Pseudoalteromonas luteoviolacea H33</name>
    <dbReference type="NCBI Taxonomy" id="1365251"/>
    <lineage>
        <taxon>Bacteria</taxon>
        <taxon>Pseudomonadati</taxon>
        <taxon>Pseudomonadota</taxon>
        <taxon>Gammaproteobacteria</taxon>
        <taxon>Alteromonadales</taxon>
        <taxon>Pseudoalteromonadaceae</taxon>
        <taxon>Pseudoalteromonas</taxon>
    </lineage>
</organism>
<keyword evidence="2" id="KW-0812">Transmembrane</keyword>
<dbReference type="PATRIC" id="fig|1365251.3.peg.296"/>
<dbReference type="InterPro" id="IPR007891">
    <property type="entry name" value="CHASE3"/>
</dbReference>
<dbReference type="Pfam" id="PF05227">
    <property type="entry name" value="CHASE3"/>
    <property type="match status" value="1"/>
</dbReference>
<dbReference type="Proteomes" id="UP000076503">
    <property type="component" value="Unassembled WGS sequence"/>
</dbReference>
<dbReference type="EMBL" id="AUXZ01000013">
    <property type="protein sequence ID" value="KZN55495.1"/>
    <property type="molecule type" value="Genomic_DNA"/>
</dbReference>
<evidence type="ECO:0000256" key="1">
    <source>
        <dbReference type="SAM" id="Coils"/>
    </source>
</evidence>
<keyword evidence="1" id="KW-0175">Coiled coil</keyword>
<sequence>MNYSLKRILIIFISFSIFAGTVNLLIITSSYSNKNEHEFWLIHTYEVLDLVSQLKVQVKRAETGQRGYLLTEDREYLVPYKQGINLSLNTYEALKIKTKDNPTQQKRLTELYDILNQKFSELEQTIQFAKKGAMDEAKKLVKTDIGRHLMEEIELVLLAFEQEERYLLNKRSRDYIEAKSLHSTSVIILECVYIILIVWLIYSIRDKVLKPLRVLGLYIKNYPESEKFEIAKDNNCIEVSELAQGIKSRCSESEKAIIQLKQNEQEMAEQLKSVTQRALALCSSNEHFTAKLSSMLQQYFRDKQGAFSHEDIDHILKLTISERDSNKELELYLKNNINQSDKI</sequence>
<evidence type="ECO:0000259" key="3">
    <source>
        <dbReference type="Pfam" id="PF05227"/>
    </source>
</evidence>
<keyword evidence="2" id="KW-0472">Membrane</keyword>
<evidence type="ECO:0000313" key="5">
    <source>
        <dbReference type="Proteomes" id="UP000076503"/>
    </source>
</evidence>
<keyword evidence="2" id="KW-1133">Transmembrane helix</keyword>
<dbReference type="AlphaFoldDB" id="A0A167GIP3"/>
<feature type="domain" description="CHASE3" evidence="3">
    <location>
        <begin position="39"/>
        <end position="173"/>
    </location>
</feature>
<dbReference type="CDD" id="cd19410">
    <property type="entry name" value="HK9-like_sensor"/>
    <property type="match status" value="1"/>
</dbReference>
<name>A0A167GIP3_9GAMM</name>
<protein>
    <recommendedName>
        <fullName evidence="3">CHASE3 domain-containing protein</fullName>
    </recommendedName>
</protein>
<comment type="caution">
    <text evidence="4">The sequence shown here is derived from an EMBL/GenBank/DDBJ whole genome shotgun (WGS) entry which is preliminary data.</text>
</comment>
<feature type="coiled-coil region" evidence="1">
    <location>
        <begin position="250"/>
        <end position="277"/>
    </location>
</feature>
<evidence type="ECO:0000256" key="2">
    <source>
        <dbReference type="SAM" id="Phobius"/>
    </source>
</evidence>
<proteinExistence type="predicted"/>
<feature type="transmembrane region" description="Helical" evidence="2">
    <location>
        <begin position="181"/>
        <end position="202"/>
    </location>
</feature>
<evidence type="ECO:0000313" key="4">
    <source>
        <dbReference type="EMBL" id="KZN55495.1"/>
    </source>
</evidence>
<reference evidence="4 5" key="1">
    <citation type="submission" date="2013-07" db="EMBL/GenBank/DDBJ databases">
        <title>Comparative Genomic and Metabolomic Analysis of Twelve Strains of Pseudoalteromonas luteoviolacea.</title>
        <authorList>
            <person name="Vynne N.G."/>
            <person name="Mansson M."/>
            <person name="Gram L."/>
        </authorList>
    </citation>
    <scope>NUCLEOTIDE SEQUENCE [LARGE SCALE GENOMIC DNA]</scope>
    <source>
        <strain evidence="4 5">H33</strain>
    </source>
</reference>
<gene>
    <name evidence="4" type="ORF">N476_07135</name>
</gene>